<dbReference type="AlphaFoldDB" id="A0A165UY80"/>
<keyword evidence="3" id="KW-1185">Reference proteome</keyword>
<name>A0A165UY80_9AGAM</name>
<gene>
    <name evidence="2" type="ORF">NEOLEDRAFT_1239359</name>
</gene>
<feature type="region of interest" description="Disordered" evidence="1">
    <location>
        <begin position="392"/>
        <end position="428"/>
    </location>
</feature>
<evidence type="ECO:0000256" key="1">
    <source>
        <dbReference type="SAM" id="MobiDB-lite"/>
    </source>
</evidence>
<evidence type="ECO:0000313" key="2">
    <source>
        <dbReference type="EMBL" id="KZT28871.1"/>
    </source>
</evidence>
<dbReference type="Proteomes" id="UP000076761">
    <property type="component" value="Unassembled WGS sequence"/>
</dbReference>
<proteinExistence type="predicted"/>
<accession>A0A165UY80</accession>
<evidence type="ECO:0000313" key="3">
    <source>
        <dbReference type="Proteomes" id="UP000076761"/>
    </source>
</evidence>
<reference evidence="2 3" key="1">
    <citation type="journal article" date="2016" name="Mol. Biol. Evol.">
        <title>Comparative Genomics of Early-Diverging Mushroom-Forming Fungi Provides Insights into the Origins of Lignocellulose Decay Capabilities.</title>
        <authorList>
            <person name="Nagy L.G."/>
            <person name="Riley R."/>
            <person name="Tritt A."/>
            <person name="Adam C."/>
            <person name="Daum C."/>
            <person name="Floudas D."/>
            <person name="Sun H."/>
            <person name="Yadav J.S."/>
            <person name="Pangilinan J."/>
            <person name="Larsson K.H."/>
            <person name="Matsuura K."/>
            <person name="Barry K."/>
            <person name="Labutti K."/>
            <person name="Kuo R."/>
            <person name="Ohm R.A."/>
            <person name="Bhattacharya S.S."/>
            <person name="Shirouzu T."/>
            <person name="Yoshinaga Y."/>
            <person name="Martin F.M."/>
            <person name="Grigoriev I.V."/>
            <person name="Hibbett D.S."/>
        </authorList>
    </citation>
    <scope>NUCLEOTIDE SEQUENCE [LARGE SCALE GENOMIC DNA]</scope>
    <source>
        <strain evidence="2 3">HHB14362 ss-1</strain>
    </source>
</reference>
<dbReference type="STRING" id="1314782.A0A165UY80"/>
<dbReference type="OrthoDB" id="3141012at2759"/>
<organism evidence="2 3">
    <name type="scientific">Neolentinus lepideus HHB14362 ss-1</name>
    <dbReference type="NCBI Taxonomy" id="1314782"/>
    <lineage>
        <taxon>Eukaryota</taxon>
        <taxon>Fungi</taxon>
        <taxon>Dikarya</taxon>
        <taxon>Basidiomycota</taxon>
        <taxon>Agaricomycotina</taxon>
        <taxon>Agaricomycetes</taxon>
        <taxon>Gloeophyllales</taxon>
        <taxon>Gloeophyllaceae</taxon>
        <taxon>Neolentinus</taxon>
    </lineage>
</organism>
<dbReference type="InParanoid" id="A0A165UY80"/>
<dbReference type="EMBL" id="KV425556">
    <property type="protein sequence ID" value="KZT28871.1"/>
    <property type="molecule type" value="Genomic_DNA"/>
</dbReference>
<protein>
    <submittedName>
        <fullName evidence="2">Uncharacterized protein</fullName>
    </submittedName>
</protein>
<sequence length="629" mass="69965">MPTLSYCTVVRHVSDGFTLILNACHRLVVDTPTDVIYPVKGRLPSDLDVHLPSSLVIRFLGFVNGSRISSDIVGQSAVVAHFRRYLRMNAEQLGVGNVSGVHVDEADECPKVTLTCSRPLPINIPSPTITLDSIELVYSWKVSCTSDDYSLDAEPFSSQLLLPFETALDDITRKFVSMHLVRRYPFIFGPWRSKLDSEMHFVPSIARSVLSVIERSSNTTFRNKCRRVLKRLRKRIQAIAETRMDTIQELSQGCEPEDANPAEDIGELDDDAVLYRATVLLFSQSVRPFCFKTTRGFTVSSELDDTYPLVQQTIEPEATSSDLGVDDLVWDNDNAIALGSEHLDDVTSRAFHDEDNTADMWSNEQTTQDSRYEGPILYDGGLMENQDDDHEELWEGDDFDSPISSQKSSDNSQGFQLSDIPPCQDPEYDDFVIISSPDATDLTGNNSPFIHTPAFDGMFYNDWLPGGAAVEASGKEALLTRHEGTPVYGNDQEQGAMSTQSLSHVPLVDQHGDMEPEMNVALRSSLALDQHYPEFSEPDVSSAQGPEFFDDMSLHDKPQETNYERELVLGSSGIQSAVCLARRNSAFRGSSPAFISCLPPGDLVSVEELNVDHHFVLDFDEEGLAACYR</sequence>
<feature type="compositionally biased region" description="Polar residues" evidence="1">
    <location>
        <begin position="402"/>
        <end position="416"/>
    </location>
</feature>